<feature type="domain" description="Reductase C-terminal" evidence="6">
    <location>
        <begin position="322"/>
        <end position="390"/>
    </location>
</feature>
<dbReference type="PANTHER" id="PTHR43557">
    <property type="entry name" value="APOPTOSIS-INDUCING FACTOR 1"/>
    <property type="match status" value="1"/>
</dbReference>
<feature type="domain" description="FAD/NAD(P)-binding" evidence="5">
    <location>
        <begin position="9"/>
        <end position="302"/>
    </location>
</feature>
<dbReference type="Gene3D" id="3.30.390.30">
    <property type="match status" value="1"/>
</dbReference>
<keyword evidence="8" id="KW-1185">Reference proteome</keyword>
<dbReference type="RefSeq" id="WP_091087945.1">
    <property type="nucleotide sequence ID" value="NZ_FOHX01000011.1"/>
</dbReference>
<evidence type="ECO:0000313" key="8">
    <source>
        <dbReference type="Proteomes" id="UP000199361"/>
    </source>
</evidence>
<evidence type="ECO:0000256" key="1">
    <source>
        <dbReference type="ARBA" id="ARBA00001974"/>
    </source>
</evidence>
<dbReference type="STRING" id="568860.SAMN05421811_11177"/>
<sequence>MARFPTGAVIVGGSAAGLAAADGLREGGYAGSIIVLDEEADPGFDRPMLSKALIGEAAGTGPNRLRGPEQLAGKDITVLGYHRAMGLDVDRRLVVTNWGEAIPWEHLVIATGVDGIRLRTTAGNALPALRNRDDLGRVRRLFDSGRPVTCVGAGFVGLEVAAGLRGRGVDITLISDGELPLEPCLGRDVAGWLVGLHRAHGVRFELGTAVTSVEEAGDGYLVGLGDGRRLPAETVLAAVGTTPNTDWLLGSGVELSRGVLVDAAGRSNVPGVWAAGDVATTVEAGTGAHHRFEHWTHAVEQGRHVGLNIARGQAAPFEGVPYFWTEGYGHTLHVLGTHRPGDQVTVVEGSLEAGAFVAVHADGDDLHAVSISGHPAAIRTYKKLLKAGAGHAARS</sequence>
<accession>A0A1I0L0P2</accession>
<protein>
    <submittedName>
        <fullName evidence="7">NADPH-dependent 2,4-dienoyl-CoA reductase, sulfur reductase</fullName>
    </submittedName>
</protein>
<dbReference type="SUPFAM" id="SSF51905">
    <property type="entry name" value="FAD/NAD(P)-binding domain"/>
    <property type="match status" value="1"/>
</dbReference>
<gene>
    <name evidence="7" type="ORF">SAMN05421811_11177</name>
</gene>
<dbReference type="InterPro" id="IPR050446">
    <property type="entry name" value="FAD-oxidoreductase/Apoptosis"/>
</dbReference>
<evidence type="ECO:0000313" key="7">
    <source>
        <dbReference type="EMBL" id="SEU32808.1"/>
    </source>
</evidence>
<name>A0A1I0L0P2_9ACTN</name>
<dbReference type="PRINTS" id="PR00368">
    <property type="entry name" value="FADPNR"/>
</dbReference>
<organism evidence="7 8">
    <name type="scientific">Nonomuraea wenchangensis</name>
    <dbReference type="NCBI Taxonomy" id="568860"/>
    <lineage>
        <taxon>Bacteria</taxon>
        <taxon>Bacillati</taxon>
        <taxon>Actinomycetota</taxon>
        <taxon>Actinomycetes</taxon>
        <taxon>Streptosporangiales</taxon>
        <taxon>Streptosporangiaceae</taxon>
        <taxon>Nonomuraea</taxon>
    </lineage>
</organism>
<evidence type="ECO:0000259" key="6">
    <source>
        <dbReference type="Pfam" id="PF14759"/>
    </source>
</evidence>
<dbReference type="InterPro" id="IPR023753">
    <property type="entry name" value="FAD/NAD-binding_dom"/>
</dbReference>
<dbReference type="AlphaFoldDB" id="A0A1I0L0P2"/>
<keyword evidence="4" id="KW-0560">Oxidoreductase</keyword>
<dbReference type="Pfam" id="PF07992">
    <property type="entry name" value="Pyr_redox_2"/>
    <property type="match status" value="1"/>
</dbReference>
<keyword evidence="3" id="KW-0274">FAD</keyword>
<evidence type="ECO:0000259" key="5">
    <source>
        <dbReference type="Pfam" id="PF07992"/>
    </source>
</evidence>
<dbReference type="Proteomes" id="UP000199361">
    <property type="component" value="Unassembled WGS sequence"/>
</dbReference>
<keyword evidence="2" id="KW-0285">Flavoprotein</keyword>
<dbReference type="GO" id="GO:0005737">
    <property type="term" value="C:cytoplasm"/>
    <property type="evidence" value="ECO:0007669"/>
    <property type="project" value="TreeGrafter"/>
</dbReference>
<dbReference type="InterPro" id="IPR028202">
    <property type="entry name" value="Reductase_C"/>
</dbReference>
<dbReference type="Pfam" id="PF14759">
    <property type="entry name" value="Reductase_C"/>
    <property type="match status" value="1"/>
</dbReference>
<evidence type="ECO:0000256" key="4">
    <source>
        <dbReference type="ARBA" id="ARBA00023002"/>
    </source>
</evidence>
<evidence type="ECO:0000256" key="3">
    <source>
        <dbReference type="ARBA" id="ARBA00022827"/>
    </source>
</evidence>
<dbReference type="InterPro" id="IPR036188">
    <property type="entry name" value="FAD/NAD-bd_sf"/>
</dbReference>
<dbReference type="GO" id="GO:0016651">
    <property type="term" value="F:oxidoreductase activity, acting on NAD(P)H"/>
    <property type="evidence" value="ECO:0007669"/>
    <property type="project" value="TreeGrafter"/>
</dbReference>
<evidence type="ECO:0000256" key="2">
    <source>
        <dbReference type="ARBA" id="ARBA00022630"/>
    </source>
</evidence>
<dbReference type="PRINTS" id="PR00411">
    <property type="entry name" value="PNDRDTASEI"/>
</dbReference>
<dbReference type="OrthoDB" id="4213189at2"/>
<dbReference type="PANTHER" id="PTHR43557:SF2">
    <property type="entry name" value="RIESKE DOMAIN-CONTAINING PROTEIN-RELATED"/>
    <property type="match status" value="1"/>
</dbReference>
<dbReference type="SUPFAM" id="SSF55424">
    <property type="entry name" value="FAD/NAD-linked reductases, dimerisation (C-terminal) domain"/>
    <property type="match status" value="1"/>
</dbReference>
<dbReference type="Gene3D" id="3.50.50.60">
    <property type="entry name" value="FAD/NAD(P)-binding domain"/>
    <property type="match status" value="2"/>
</dbReference>
<comment type="cofactor">
    <cofactor evidence="1">
        <name>FAD</name>
        <dbReference type="ChEBI" id="CHEBI:57692"/>
    </cofactor>
</comment>
<dbReference type="EMBL" id="FOHX01000011">
    <property type="protein sequence ID" value="SEU32808.1"/>
    <property type="molecule type" value="Genomic_DNA"/>
</dbReference>
<proteinExistence type="predicted"/>
<dbReference type="InterPro" id="IPR016156">
    <property type="entry name" value="FAD/NAD-linked_Rdtase_dimer_sf"/>
</dbReference>
<reference evidence="7 8" key="1">
    <citation type="submission" date="2016-10" db="EMBL/GenBank/DDBJ databases">
        <authorList>
            <person name="de Groot N.N."/>
        </authorList>
    </citation>
    <scope>NUCLEOTIDE SEQUENCE [LARGE SCALE GENOMIC DNA]</scope>
    <source>
        <strain evidence="7 8">CGMCC 4.5598</strain>
    </source>
</reference>